<feature type="domain" description="WHEP-TRS" evidence="13">
    <location>
        <begin position="476"/>
        <end position="532"/>
    </location>
</feature>
<dbReference type="SMART" id="SM00991">
    <property type="entry name" value="WHEP-TRS"/>
    <property type="match status" value="2"/>
</dbReference>
<evidence type="ECO:0000256" key="8">
    <source>
        <dbReference type="ARBA" id="ARBA00023146"/>
    </source>
</evidence>
<evidence type="ECO:0000313" key="15">
    <source>
        <dbReference type="Proteomes" id="UP000355283"/>
    </source>
</evidence>
<dbReference type="Gene3D" id="1.10.287.10">
    <property type="entry name" value="S15/NS1, RNA-binding"/>
    <property type="match status" value="2"/>
</dbReference>
<dbReference type="Pfam" id="PF00587">
    <property type="entry name" value="tRNA-synt_2b"/>
    <property type="match status" value="1"/>
</dbReference>
<evidence type="ECO:0000256" key="1">
    <source>
        <dbReference type="ARBA" id="ARBA00010728"/>
    </source>
</evidence>
<protein>
    <recommendedName>
        <fullName evidence="2">serine--tRNA ligase</fullName>
        <ecNumber evidence="2">6.1.1.11</ecNumber>
    </recommendedName>
    <alternativeName>
        <fullName evidence="9">Seryl-tRNA synthetase</fullName>
    </alternativeName>
</protein>
<evidence type="ECO:0000256" key="9">
    <source>
        <dbReference type="ARBA" id="ARBA00031113"/>
    </source>
</evidence>
<dbReference type="SUPFAM" id="SSF47616">
    <property type="entry name" value="GST C-terminal domain-like"/>
    <property type="match status" value="1"/>
</dbReference>
<accession>A0A4D9CLN9</accession>
<dbReference type="SUPFAM" id="SSF47060">
    <property type="entry name" value="S15/NS1 RNA-binding domain"/>
    <property type="match status" value="2"/>
</dbReference>
<dbReference type="NCBIfam" id="TIGR00414">
    <property type="entry name" value="serS"/>
    <property type="match status" value="1"/>
</dbReference>
<dbReference type="PANTHER" id="PTHR11778">
    <property type="entry name" value="SERYL-TRNA SYNTHETASE"/>
    <property type="match status" value="1"/>
</dbReference>
<evidence type="ECO:0000256" key="4">
    <source>
        <dbReference type="ARBA" id="ARBA00022741"/>
    </source>
</evidence>
<dbReference type="Proteomes" id="UP000355283">
    <property type="component" value="Unassembled WGS sequence"/>
</dbReference>
<name>A0A4D9CLN9_9STRA</name>
<evidence type="ECO:0000256" key="6">
    <source>
        <dbReference type="ARBA" id="ARBA00022884"/>
    </source>
</evidence>
<reference evidence="14 15" key="1">
    <citation type="submission" date="2019-01" db="EMBL/GenBank/DDBJ databases">
        <title>Nuclear Genome Assembly of the Microalgal Biofuel strain Nannochloropsis salina CCMP1776.</title>
        <authorList>
            <person name="Hovde B."/>
        </authorList>
    </citation>
    <scope>NUCLEOTIDE SEQUENCE [LARGE SCALE GENOMIC DNA]</scope>
    <source>
        <strain evidence="14 15">CCMP1776</strain>
    </source>
</reference>
<dbReference type="Pfam" id="PF02403">
    <property type="entry name" value="Seryl_tRNA_N"/>
    <property type="match status" value="1"/>
</dbReference>
<dbReference type="Pfam" id="PF00458">
    <property type="entry name" value="WHEP-TRS"/>
    <property type="match status" value="2"/>
</dbReference>
<feature type="domain" description="WHEP-TRS" evidence="13">
    <location>
        <begin position="557"/>
        <end position="613"/>
    </location>
</feature>
<dbReference type="PRINTS" id="PR00981">
    <property type="entry name" value="TRNASYNTHSER"/>
</dbReference>
<dbReference type="EC" id="6.1.1.11" evidence="2"/>
<keyword evidence="15" id="KW-1185">Reference proteome</keyword>
<dbReference type="InterPro" id="IPR045864">
    <property type="entry name" value="aa-tRNA-synth_II/BPL/LPL"/>
</dbReference>
<evidence type="ECO:0000256" key="10">
    <source>
        <dbReference type="SAM" id="Coils"/>
    </source>
</evidence>
<feature type="coiled-coil region" evidence="10">
    <location>
        <begin position="67"/>
        <end position="101"/>
    </location>
</feature>
<evidence type="ECO:0000256" key="5">
    <source>
        <dbReference type="ARBA" id="ARBA00022840"/>
    </source>
</evidence>
<dbReference type="InterPro" id="IPR009068">
    <property type="entry name" value="uS15_NS1_RNA-bd_sf"/>
</dbReference>
<comment type="caution">
    <text evidence="14">The sequence shown here is derived from an EMBL/GenBank/DDBJ whole genome shotgun (WGS) entry which is preliminary data.</text>
</comment>
<dbReference type="InterPro" id="IPR042103">
    <property type="entry name" value="SerRS_1_N_sf"/>
</dbReference>
<sequence length="740" mass="81223">MPIDINLLRVDRGGDPALVRESQRRRFASVELVDEVLARDASWRKLVNDSDATRKARNAVQAEVSKKMKAKEECRDLVAKIQEFDKQVLEMDRAVKAAKEEVDKLLPKIGNIVDDSVPVSQDEEADTEVVRTWGTPVTGDDLLHHHDLLWRIGGFEPERGSAVAGHRGYFLRDAGLLLNMALVNYGVSFLRARKYSVLQPPYFMNRDVMAGVAQLEQFDEELYKVTGDDEKYLIATSEQPLCGFHKGEWLEEKTLPLRYGGVSTCFRKEAGAHGKDCWGIFRVHQFDKVEQFVVCEGDLEASQKMQEEMIMAAEDFYQSLGIAYRVVNIVSGELNNAAIKKFDLEGWFPGYDTYRELVSCSNCTDYQSRSMEIRCGTKKVGQEGKKYVHMLNSTLCACTRTICAILENFQVKDGIRVPEVLVPFMGGLTFLPFVREGRKDAATAKAADKKPKKTAAPKGMAPAVGKAQNGTGTPSETEDLANAIAAKGEEIRQLKLKKADKATVKPHVETLLSLKRDYKAATGEEYAPPSAGQAQNPKPAVRAPNPPPLPSTGNAGEGAGVEEAITAKGEEIRALKARKAEKETLGPHIAELLNLKAKYKALTGADFVAPSAGSTSVHDKKVAASQPSQKVVSTSIPSTKKKTGTNKAEHVAGRNGGAIEDVQGPLLDAIGKPILANLNTYLQTRSYIRGFVPSQEDNVVAAAVISMEKDGVDKVRYPHLSRWLRHVGAVSSAERMAWQA</sequence>
<feature type="region of interest" description="Disordered" evidence="11">
    <location>
        <begin position="610"/>
        <end position="649"/>
    </location>
</feature>
<organism evidence="14 15">
    <name type="scientific">Nannochloropsis salina CCMP1776</name>
    <dbReference type="NCBI Taxonomy" id="1027361"/>
    <lineage>
        <taxon>Eukaryota</taxon>
        <taxon>Sar</taxon>
        <taxon>Stramenopiles</taxon>
        <taxon>Ochrophyta</taxon>
        <taxon>Eustigmatophyceae</taxon>
        <taxon>Eustigmatales</taxon>
        <taxon>Monodopsidaceae</taxon>
        <taxon>Microchloropsis</taxon>
        <taxon>Microchloropsis salina</taxon>
    </lineage>
</organism>
<feature type="region of interest" description="Disordered" evidence="11">
    <location>
        <begin position="524"/>
        <end position="558"/>
    </location>
</feature>
<feature type="domain" description="Aminoacyl-transfer RNA synthetases class-II family profile" evidence="12">
    <location>
        <begin position="141"/>
        <end position="423"/>
    </location>
</feature>
<dbReference type="PROSITE" id="PS51185">
    <property type="entry name" value="WHEP_TRS_2"/>
    <property type="match status" value="2"/>
</dbReference>
<dbReference type="InterPro" id="IPR036282">
    <property type="entry name" value="Glutathione-S-Trfase_C_sf"/>
</dbReference>
<keyword evidence="10" id="KW-0175">Coiled coil</keyword>
<dbReference type="Gene3D" id="1.20.1050.10">
    <property type="match status" value="1"/>
</dbReference>
<dbReference type="SUPFAM" id="SSF55681">
    <property type="entry name" value="Class II aaRS and biotin synthetases"/>
    <property type="match status" value="1"/>
</dbReference>
<evidence type="ECO:0000256" key="11">
    <source>
        <dbReference type="SAM" id="MobiDB-lite"/>
    </source>
</evidence>
<dbReference type="AlphaFoldDB" id="A0A4D9CLN9"/>
<dbReference type="GO" id="GO:0006434">
    <property type="term" value="P:seryl-tRNA aminoacylation"/>
    <property type="evidence" value="ECO:0007669"/>
    <property type="project" value="InterPro"/>
</dbReference>
<gene>
    <name evidence="14" type="ORF">NSK_008578</name>
</gene>
<evidence type="ECO:0000313" key="14">
    <source>
        <dbReference type="EMBL" id="TFJ80020.1"/>
    </source>
</evidence>
<proteinExistence type="inferred from homology"/>
<dbReference type="InterPro" id="IPR015866">
    <property type="entry name" value="Ser-tRNA-synth_1_N"/>
</dbReference>
<comment type="similarity">
    <text evidence="1">Belongs to the class-II aminoacyl-tRNA synthetase family. Type-1 seryl-tRNA synthetase subfamily.</text>
</comment>
<dbReference type="InterPro" id="IPR002317">
    <property type="entry name" value="Ser-tRNA-ligase_type_1"/>
</dbReference>
<dbReference type="OrthoDB" id="10264585at2759"/>
<evidence type="ECO:0000259" key="13">
    <source>
        <dbReference type="PROSITE" id="PS51185"/>
    </source>
</evidence>
<dbReference type="CDD" id="cd00936">
    <property type="entry name" value="WEPRS_RNA"/>
    <property type="match status" value="1"/>
</dbReference>
<dbReference type="Gene3D" id="3.30.930.10">
    <property type="entry name" value="Bira Bifunctional Protein, Domain 2"/>
    <property type="match status" value="1"/>
</dbReference>
<feature type="region of interest" description="Disordered" evidence="11">
    <location>
        <begin position="442"/>
        <end position="476"/>
    </location>
</feature>
<dbReference type="PROSITE" id="PS50862">
    <property type="entry name" value="AA_TRNA_LIGASE_II"/>
    <property type="match status" value="1"/>
</dbReference>
<dbReference type="GO" id="GO:0005524">
    <property type="term" value="F:ATP binding"/>
    <property type="evidence" value="ECO:0007669"/>
    <property type="project" value="UniProtKB-KW"/>
</dbReference>
<keyword evidence="7" id="KW-0648">Protein biosynthesis</keyword>
<dbReference type="Gene3D" id="1.10.287.40">
    <property type="entry name" value="Serine-tRNA synthetase, tRNA binding domain"/>
    <property type="match status" value="1"/>
</dbReference>
<dbReference type="InterPro" id="IPR010978">
    <property type="entry name" value="tRNA-bd_arm"/>
</dbReference>
<evidence type="ECO:0000256" key="2">
    <source>
        <dbReference type="ARBA" id="ARBA00012840"/>
    </source>
</evidence>
<keyword evidence="6" id="KW-0694">RNA-binding</keyword>
<dbReference type="SUPFAM" id="SSF46589">
    <property type="entry name" value="tRNA-binding arm"/>
    <property type="match status" value="1"/>
</dbReference>
<dbReference type="InterPro" id="IPR000738">
    <property type="entry name" value="WHEP-TRS_dom"/>
</dbReference>
<keyword evidence="3" id="KW-0436">Ligase</keyword>
<evidence type="ECO:0000256" key="3">
    <source>
        <dbReference type="ARBA" id="ARBA00022598"/>
    </source>
</evidence>
<keyword evidence="4" id="KW-0547">Nucleotide-binding</keyword>
<evidence type="ECO:0000259" key="12">
    <source>
        <dbReference type="PROSITE" id="PS50862"/>
    </source>
</evidence>
<dbReference type="EMBL" id="SDOX01000183">
    <property type="protein sequence ID" value="TFJ80020.1"/>
    <property type="molecule type" value="Genomic_DNA"/>
</dbReference>
<feature type="compositionally biased region" description="Polar residues" evidence="11">
    <location>
        <begin position="625"/>
        <end position="638"/>
    </location>
</feature>
<dbReference type="InterPro" id="IPR006195">
    <property type="entry name" value="aa-tRNA-synth_II"/>
</dbReference>
<dbReference type="FunFam" id="3.30.930.10:FF:000026">
    <property type="entry name" value="Seryl-tRNA synthetase, cytoplasmic"/>
    <property type="match status" value="1"/>
</dbReference>
<dbReference type="CDD" id="cd00770">
    <property type="entry name" value="SerRS_core"/>
    <property type="match status" value="1"/>
</dbReference>
<dbReference type="GO" id="GO:0004828">
    <property type="term" value="F:serine-tRNA ligase activity"/>
    <property type="evidence" value="ECO:0007669"/>
    <property type="project" value="UniProtKB-EC"/>
</dbReference>
<dbReference type="InterPro" id="IPR033729">
    <property type="entry name" value="SerRS_core"/>
</dbReference>
<evidence type="ECO:0000256" key="7">
    <source>
        <dbReference type="ARBA" id="ARBA00022917"/>
    </source>
</evidence>
<dbReference type="InterPro" id="IPR002314">
    <property type="entry name" value="aa-tRNA-synt_IIb"/>
</dbReference>
<dbReference type="GO" id="GO:0003723">
    <property type="term" value="F:RNA binding"/>
    <property type="evidence" value="ECO:0007669"/>
    <property type="project" value="UniProtKB-KW"/>
</dbReference>
<keyword evidence="5" id="KW-0067">ATP-binding</keyword>
<keyword evidence="8" id="KW-0030">Aminoacyl-tRNA synthetase</keyword>